<dbReference type="RefSeq" id="WP_339097877.1">
    <property type="nucleotide sequence ID" value="NZ_CP149783.1"/>
</dbReference>
<reference evidence="2" key="1">
    <citation type="submission" date="2024-03" db="EMBL/GenBank/DDBJ databases">
        <title>Deinococcus weizhi sp. nov., isolated from human skin.</title>
        <authorList>
            <person name="Wei Z."/>
            <person name="Tian F."/>
            <person name="Yang C."/>
            <person name="Xin L.T."/>
            <person name="Wen Z.J."/>
            <person name="Lan K.C."/>
            <person name="Yu L."/>
            <person name="Zhe W."/>
            <person name="Dan F.D."/>
            <person name="Jun W."/>
            <person name="Rui Z."/>
            <person name="Yong X.J."/>
            <person name="Ting Y."/>
            <person name="Wei X."/>
            <person name="Xu Z.G."/>
            <person name="Xin Z."/>
            <person name="Dong F.G."/>
            <person name="Ni X.M."/>
            <person name="Zheng M.G."/>
            <person name="Chun Y."/>
            <person name="Qian W.X."/>
        </authorList>
    </citation>
    <scope>NUCLEOTIDE SEQUENCE</scope>
    <source>
        <strain evidence="2">VB142</strain>
    </source>
</reference>
<protein>
    <submittedName>
        <fullName evidence="2">Uncharacterized protein</fullName>
    </submittedName>
</protein>
<accession>A0AAU6Q6Z8</accession>
<name>A0AAU6Q6Z8_9DEIO</name>
<dbReference type="EMBL" id="CP149783">
    <property type="protein sequence ID" value="WYF46399.1"/>
    <property type="molecule type" value="Genomic_DNA"/>
</dbReference>
<sequence length="55" mass="5922">MEESLCPNPRTPRPPHQRPILSDHPASPGAANLARKLLSSPASPPRESHQAPLLP</sequence>
<evidence type="ECO:0000313" key="2">
    <source>
        <dbReference type="EMBL" id="WYF46399.1"/>
    </source>
</evidence>
<evidence type="ECO:0000256" key="1">
    <source>
        <dbReference type="SAM" id="MobiDB-lite"/>
    </source>
</evidence>
<proteinExistence type="predicted"/>
<organism evidence="2">
    <name type="scientific">Deinococcus sp. VB142</name>
    <dbReference type="NCBI Taxonomy" id="3112952"/>
    <lineage>
        <taxon>Bacteria</taxon>
        <taxon>Thermotogati</taxon>
        <taxon>Deinococcota</taxon>
        <taxon>Deinococci</taxon>
        <taxon>Deinococcales</taxon>
        <taxon>Deinococcaceae</taxon>
        <taxon>Deinococcus</taxon>
    </lineage>
</organism>
<feature type="region of interest" description="Disordered" evidence="1">
    <location>
        <begin position="1"/>
        <end position="29"/>
    </location>
</feature>
<gene>
    <name evidence="2" type="ORF">WDJ50_15170</name>
</gene>
<dbReference type="AlphaFoldDB" id="A0AAU6Q6Z8"/>